<dbReference type="PANTHER" id="PTHR43133">
    <property type="entry name" value="RNA POLYMERASE ECF-TYPE SIGMA FACTO"/>
    <property type="match status" value="1"/>
</dbReference>
<dbReference type="InterPro" id="IPR036388">
    <property type="entry name" value="WH-like_DNA-bd_sf"/>
</dbReference>
<keyword evidence="10" id="KW-1185">Reference proteome</keyword>
<dbReference type="InterPro" id="IPR014284">
    <property type="entry name" value="RNA_pol_sigma-70_dom"/>
</dbReference>
<dbReference type="InterPro" id="IPR013249">
    <property type="entry name" value="RNA_pol_sigma70_r4_t2"/>
</dbReference>
<dbReference type="Pfam" id="PF08281">
    <property type="entry name" value="Sigma70_r4_2"/>
    <property type="match status" value="1"/>
</dbReference>
<dbReference type="EMBL" id="BAAAWD010000006">
    <property type="protein sequence ID" value="GAA2994446.1"/>
    <property type="molecule type" value="Genomic_DNA"/>
</dbReference>
<organism evidence="9 10">
    <name type="scientific">Streptosporangium longisporum</name>
    <dbReference type="NCBI Taxonomy" id="46187"/>
    <lineage>
        <taxon>Bacteria</taxon>
        <taxon>Bacillati</taxon>
        <taxon>Actinomycetota</taxon>
        <taxon>Actinomycetes</taxon>
        <taxon>Streptosporangiales</taxon>
        <taxon>Streptosporangiaceae</taxon>
        <taxon>Streptosporangium</taxon>
    </lineage>
</organism>
<dbReference type="InterPro" id="IPR007627">
    <property type="entry name" value="RNA_pol_sigma70_r2"/>
</dbReference>
<dbReference type="SUPFAM" id="SSF88946">
    <property type="entry name" value="Sigma2 domain of RNA polymerase sigma factors"/>
    <property type="match status" value="1"/>
</dbReference>
<keyword evidence="5 6" id="KW-0804">Transcription</keyword>
<evidence type="ECO:0000259" key="7">
    <source>
        <dbReference type="Pfam" id="PF04542"/>
    </source>
</evidence>
<gene>
    <name evidence="9" type="ORF">GCM10017559_13460</name>
</gene>
<comment type="caution">
    <text evidence="9">The sequence shown here is derived from an EMBL/GenBank/DDBJ whole genome shotgun (WGS) entry which is preliminary data.</text>
</comment>
<accession>A0ABP6KDG5</accession>
<dbReference type="InterPro" id="IPR013325">
    <property type="entry name" value="RNA_pol_sigma_r2"/>
</dbReference>
<evidence type="ECO:0000313" key="9">
    <source>
        <dbReference type="EMBL" id="GAA2994446.1"/>
    </source>
</evidence>
<protein>
    <recommendedName>
        <fullName evidence="6">RNA polymerase sigma factor</fullName>
    </recommendedName>
</protein>
<comment type="similarity">
    <text evidence="1 6">Belongs to the sigma-70 factor family. ECF subfamily.</text>
</comment>
<dbReference type="Proteomes" id="UP001499930">
    <property type="component" value="Unassembled WGS sequence"/>
</dbReference>
<dbReference type="CDD" id="cd06171">
    <property type="entry name" value="Sigma70_r4"/>
    <property type="match status" value="1"/>
</dbReference>
<dbReference type="InterPro" id="IPR000838">
    <property type="entry name" value="RNA_pol_sigma70_ECF_CS"/>
</dbReference>
<dbReference type="InterPro" id="IPR039425">
    <property type="entry name" value="RNA_pol_sigma-70-like"/>
</dbReference>
<keyword evidence="4 6" id="KW-0238">DNA-binding</keyword>
<keyword evidence="2 6" id="KW-0805">Transcription regulation</keyword>
<proteinExistence type="inferred from homology"/>
<evidence type="ECO:0000313" key="10">
    <source>
        <dbReference type="Proteomes" id="UP001499930"/>
    </source>
</evidence>
<dbReference type="PANTHER" id="PTHR43133:SF46">
    <property type="entry name" value="RNA POLYMERASE SIGMA-70 FACTOR ECF SUBFAMILY"/>
    <property type="match status" value="1"/>
</dbReference>
<evidence type="ECO:0000256" key="4">
    <source>
        <dbReference type="ARBA" id="ARBA00023125"/>
    </source>
</evidence>
<evidence type="ECO:0000256" key="6">
    <source>
        <dbReference type="RuleBase" id="RU000716"/>
    </source>
</evidence>
<dbReference type="NCBIfam" id="TIGR02937">
    <property type="entry name" value="sigma70-ECF"/>
    <property type="match status" value="1"/>
</dbReference>
<name>A0ABP6KDG5_9ACTN</name>
<sequence length="188" mass="20460">MPPHRSGAARPARARRDDGRVLAAVADGDAAALTALYERYAGPLFAFLYRLAGDRGTAEEILQDTLLAVWRSAGTYRGRSSVSTWLFGVARRQAHNRLRGVPPPVAAEPDDGADPLPGPEELAVGQERVRATLARLPLAQREVVVLAFLGDLSHREIAEVLEIPVGTVKSRLHHARATLREYADERTS</sequence>
<feature type="domain" description="RNA polymerase sigma factor 70 region 4 type 2" evidence="8">
    <location>
        <begin position="127"/>
        <end position="179"/>
    </location>
</feature>
<dbReference type="Pfam" id="PF04542">
    <property type="entry name" value="Sigma70_r2"/>
    <property type="match status" value="1"/>
</dbReference>
<keyword evidence="3 6" id="KW-0731">Sigma factor</keyword>
<dbReference type="InterPro" id="IPR013324">
    <property type="entry name" value="RNA_pol_sigma_r3/r4-like"/>
</dbReference>
<evidence type="ECO:0000256" key="1">
    <source>
        <dbReference type="ARBA" id="ARBA00010641"/>
    </source>
</evidence>
<evidence type="ECO:0000256" key="2">
    <source>
        <dbReference type="ARBA" id="ARBA00023015"/>
    </source>
</evidence>
<dbReference type="Gene3D" id="1.10.1740.10">
    <property type="match status" value="1"/>
</dbReference>
<evidence type="ECO:0000256" key="5">
    <source>
        <dbReference type="ARBA" id="ARBA00023163"/>
    </source>
</evidence>
<dbReference type="SUPFAM" id="SSF88659">
    <property type="entry name" value="Sigma3 and sigma4 domains of RNA polymerase sigma factors"/>
    <property type="match status" value="1"/>
</dbReference>
<feature type="domain" description="RNA polymerase sigma-70 region 2" evidence="7">
    <location>
        <begin position="36"/>
        <end position="99"/>
    </location>
</feature>
<evidence type="ECO:0000259" key="8">
    <source>
        <dbReference type="Pfam" id="PF08281"/>
    </source>
</evidence>
<dbReference type="PROSITE" id="PS01063">
    <property type="entry name" value="SIGMA70_ECF"/>
    <property type="match status" value="1"/>
</dbReference>
<reference evidence="10" key="1">
    <citation type="journal article" date="2019" name="Int. J. Syst. Evol. Microbiol.">
        <title>The Global Catalogue of Microorganisms (GCM) 10K type strain sequencing project: providing services to taxonomists for standard genome sequencing and annotation.</title>
        <authorList>
            <consortium name="The Broad Institute Genomics Platform"/>
            <consortium name="The Broad Institute Genome Sequencing Center for Infectious Disease"/>
            <person name="Wu L."/>
            <person name="Ma J."/>
        </authorList>
    </citation>
    <scope>NUCLEOTIDE SEQUENCE [LARGE SCALE GENOMIC DNA]</scope>
    <source>
        <strain evidence="10">JCM 3106</strain>
    </source>
</reference>
<evidence type="ECO:0000256" key="3">
    <source>
        <dbReference type="ARBA" id="ARBA00023082"/>
    </source>
</evidence>
<dbReference type="Gene3D" id="1.10.10.10">
    <property type="entry name" value="Winged helix-like DNA-binding domain superfamily/Winged helix DNA-binding domain"/>
    <property type="match status" value="1"/>
</dbReference>